<dbReference type="GO" id="GO:0003676">
    <property type="term" value="F:nucleic acid binding"/>
    <property type="evidence" value="ECO:0007669"/>
    <property type="project" value="InterPro"/>
</dbReference>
<reference evidence="2 3" key="1">
    <citation type="submission" date="2018-02" db="EMBL/GenBank/DDBJ databases">
        <title>Draft genome of wild Prunus yedoensis var. nudiflora.</title>
        <authorList>
            <person name="Baek S."/>
            <person name="Kim J.-H."/>
            <person name="Choi K."/>
            <person name="Kim G.-B."/>
            <person name="Cho A."/>
            <person name="Jang H."/>
            <person name="Shin C.-H."/>
            <person name="Yu H.-J."/>
            <person name="Mun J.-H."/>
        </authorList>
    </citation>
    <scope>NUCLEOTIDE SEQUENCE [LARGE SCALE GENOMIC DNA]</scope>
    <source>
        <strain evidence="3">cv. Jeju island</strain>
        <tissue evidence="2">Leaf</tissue>
    </source>
</reference>
<organism evidence="2 3">
    <name type="scientific">Prunus yedoensis var. nudiflora</name>
    <dbReference type="NCBI Taxonomy" id="2094558"/>
    <lineage>
        <taxon>Eukaryota</taxon>
        <taxon>Viridiplantae</taxon>
        <taxon>Streptophyta</taxon>
        <taxon>Embryophyta</taxon>
        <taxon>Tracheophyta</taxon>
        <taxon>Spermatophyta</taxon>
        <taxon>Magnoliopsida</taxon>
        <taxon>eudicotyledons</taxon>
        <taxon>Gunneridae</taxon>
        <taxon>Pentapetalae</taxon>
        <taxon>rosids</taxon>
        <taxon>fabids</taxon>
        <taxon>Rosales</taxon>
        <taxon>Rosaceae</taxon>
        <taxon>Amygdaloideae</taxon>
        <taxon>Amygdaleae</taxon>
        <taxon>Prunus</taxon>
    </lineage>
</organism>
<dbReference type="Pfam" id="PF13456">
    <property type="entry name" value="RVT_3"/>
    <property type="match status" value="1"/>
</dbReference>
<gene>
    <name evidence="2" type="ORF">Pyn_31916</name>
</gene>
<evidence type="ECO:0000259" key="1">
    <source>
        <dbReference type="Pfam" id="PF13456"/>
    </source>
</evidence>
<dbReference type="AlphaFoldDB" id="A0A314Z4M5"/>
<keyword evidence="3" id="KW-1185">Reference proteome</keyword>
<feature type="domain" description="RNase H type-1" evidence="1">
    <location>
        <begin position="11"/>
        <end position="53"/>
    </location>
</feature>
<dbReference type="InterPro" id="IPR002156">
    <property type="entry name" value="RNaseH_domain"/>
</dbReference>
<evidence type="ECO:0000313" key="2">
    <source>
        <dbReference type="EMBL" id="PQQ15165.1"/>
    </source>
</evidence>
<accession>A0A314Z4M5</accession>
<dbReference type="GO" id="GO:0004523">
    <property type="term" value="F:RNA-DNA hybrid ribonuclease activity"/>
    <property type="evidence" value="ECO:0007669"/>
    <property type="project" value="InterPro"/>
</dbReference>
<protein>
    <recommendedName>
        <fullName evidence="1">RNase H type-1 domain-containing protein</fullName>
    </recommendedName>
</protein>
<dbReference type="CDD" id="cd06222">
    <property type="entry name" value="RNase_H_like"/>
    <property type="match status" value="1"/>
</dbReference>
<dbReference type="Proteomes" id="UP000250321">
    <property type="component" value="Unassembled WGS sequence"/>
</dbReference>
<evidence type="ECO:0000313" key="3">
    <source>
        <dbReference type="Proteomes" id="UP000250321"/>
    </source>
</evidence>
<dbReference type="InterPro" id="IPR036397">
    <property type="entry name" value="RNaseH_sf"/>
</dbReference>
<dbReference type="EMBL" id="PJQY01000237">
    <property type="protein sequence ID" value="PQQ15165.1"/>
    <property type="molecule type" value="Genomic_DNA"/>
</dbReference>
<name>A0A314Z4M5_PRUYE</name>
<sequence>MLAGMSKSILRYAAVEVEADAVLEGLLLAKEENCQEIILESDSMEAISCMGNKNLRGK</sequence>
<dbReference type="Gene3D" id="3.30.420.10">
    <property type="entry name" value="Ribonuclease H-like superfamily/Ribonuclease H"/>
    <property type="match status" value="1"/>
</dbReference>
<dbReference type="InterPro" id="IPR044730">
    <property type="entry name" value="RNase_H-like_dom_plant"/>
</dbReference>
<proteinExistence type="predicted"/>
<comment type="caution">
    <text evidence="2">The sequence shown here is derived from an EMBL/GenBank/DDBJ whole genome shotgun (WGS) entry which is preliminary data.</text>
</comment>